<evidence type="ECO:0000313" key="10">
    <source>
        <dbReference type="Proteomes" id="UP001147782"/>
    </source>
</evidence>
<dbReference type="RefSeq" id="XP_056557576.1">
    <property type="nucleotide sequence ID" value="XM_056695364.1"/>
</dbReference>
<dbReference type="GO" id="GO:0070628">
    <property type="term" value="F:proteasome binding"/>
    <property type="evidence" value="ECO:0007669"/>
    <property type="project" value="TreeGrafter"/>
</dbReference>
<dbReference type="Proteomes" id="UP001147782">
    <property type="component" value="Unassembled WGS sequence"/>
</dbReference>
<evidence type="ECO:0000256" key="5">
    <source>
        <dbReference type="ARBA" id="ARBA00022801"/>
    </source>
</evidence>
<dbReference type="GeneID" id="81434541"/>
<dbReference type="GO" id="GO:0004843">
    <property type="term" value="F:cysteine-type deubiquitinase activity"/>
    <property type="evidence" value="ECO:0007669"/>
    <property type="project" value="UniProtKB-EC"/>
</dbReference>
<dbReference type="InterPro" id="IPR018200">
    <property type="entry name" value="USP_CS"/>
</dbReference>
<dbReference type="GO" id="GO:0043161">
    <property type="term" value="P:proteasome-mediated ubiquitin-dependent protein catabolic process"/>
    <property type="evidence" value="ECO:0007669"/>
    <property type="project" value="InterPro"/>
</dbReference>
<name>A0A9W9VHV2_9EURO</name>
<keyword evidence="4" id="KW-0833">Ubl conjugation pathway</keyword>
<dbReference type="InterPro" id="IPR025305">
    <property type="entry name" value="UCH_repeat_domain"/>
</dbReference>
<protein>
    <recommendedName>
        <fullName evidence="2">ubiquitinyl hydrolase 1</fullName>
        <ecNumber evidence="2">3.4.19.12</ecNumber>
    </recommendedName>
</protein>
<dbReference type="PROSITE" id="PS50235">
    <property type="entry name" value="USP_3"/>
    <property type="match status" value="1"/>
</dbReference>
<dbReference type="InterPro" id="IPR028889">
    <property type="entry name" value="USP"/>
</dbReference>
<dbReference type="FunFam" id="3.90.70.10:FF:000122">
    <property type="entry name" value="Ubiquitin carboxyl-terminal hydrolase 2"/>
    <property type="match status" value="1"/>
</dbReference>
<dbReference type="Pfam" id="PF00443">
    <property type="entry name" value="UCH"/>
    <property type="match status" value="1"/>
</dbReference>
<evidence type="ECO:0000256" key="3">
    <source>
        <dbReference type="ARBA" id="ARBA00022670"/>
    </source>
</evidence>
<evidence type="ECO:0000256" key="1">
    <source>
        <dbReference type="ARBA" id="ARBA00000707"/>
    </source>
</evidence>
<accession>A0A9W9VHV2</accession>
<keyword evidence="3" id="KW-0645">Protease</keyword>
<keyword evidence="5" id="KW-0378">Hydrolase</keyword>
<dbReference type="PANTHER" id="PTHR43982:SF6">
    <property type="entry name" value="UBIQUITIN CARBOXYL-TERMINAL HYDROLASE 2-RELATED"/>
    <property type="match status" value="1"/>
</dbReference>
<sequence length="1239" mass="139286">MVPPQRPGKTAPRLAEDIRLYDPVHVPATGLNLLSQVPPVHPEDSDKTSDFVSPHACRHTYVTKENQTYLADAEQKRRPGTSSKLSAVCSKCRYHLQVVVNYTTGGNTFGLSKAADHLHHFVYKSGRQQGSRMAEEVTEKGQVVETYHYQCSHLSCSAMVSLRILSPLITPHLLELLSDPVLIRERAEEAIAAQPERLEGMATPAPITVLDNLRLYLHNALHTHERSKAISSANKRFMLSFGLEGTACKDVLEFLGFAYDADAGSWQPPSPNPWTIKPYQDTERIFLDDIIHELLCLLHQRPVSEKRGVNFPVLPPSSTNDLFYALEAQDYPKASRAHEFAMPPAPFYEDLGATEDMAASAIIEAYNRQVSLDPGRSPLYLQCLKAIATLRGGEDYEVIEPAVALAYSEGKFTDDDLVDSYRYFGLWHNDYSLDADTIIGKFYSYVSSTSPEKENESRQHLWRIGVNRSSERIKAVSEDRVSTVEQAQVFLGVEDNTPDDFIITMYTAKINDNPACKEVANRALKLIAEGRNSNMLNHYRATGETMEAEMDIGDAYRMLQIPDRTADDGAIIAAYTICVDENPGQAEIYNRALKIIANNMDSPMLRNMAGVSSEPDRNLLDWPVGLQNIGNTCYLNSLLQFYFSVRPFRDMVMHFEKHQMDVNDESSLAQKQVGSRKVAKKEVERSLKFLGELRGLFDSMITSAQSSVTPGQELARLTLISSGGEAVIRRMSSISKSQTLGDVDGRPILGPLGPPRPIAEEQDEEHSARENGTPLSKASNPSDVGSDATLISEAIPNAEPAQEDIKGGPLSPASDTDGDAIDKAGTTPLSPEPSNQPPPVPPRPIPEVDRQKQLIEEVEIGAQQDVTEVINNVLFQSQCAIRPLRIDSDGEQVDQIKDLFYGRTRSYITTAGGTRSKEERWCDIKVDVAGGSRDIYAAIDGAFDVQKISVDDTEAEQYGSITTIPPILQIQVQRVQFDPVKKSSFKSTHHLDLLQKIYLDRYMDTTKPEMMDRRRQCWEWKSKLKLLEARRAELLRKQEDDHLEMTELFRNTKTVLEGVAAIESDSNLEIKPELLSELDQLCQTVQSELQSVDQDIQNIQAMLANQFSDSTKLPYRLYAVFVHHGSVSFGHYWIYIHDFRYDVWRKYNDEYVTEVQNLDEIFKNSDTKNPPTPYFLVYINDTMRDRLVDPVCREIPEWQTQPDTGTEDTEEISFMEDIQSPGIPVDVIMEPPSYQEVDH</sequence>
<evidence type="ECO:0000256" key="2">
    <source>
        <dbReference type="ARBA" id="ARBA00012759"/>
    </source>
</evidence>
<comment type="caution">
    <text evidence="9">The sequence shown here is derived from an EMBL/GenBank/DDBJ whole genome shotgun (WGS) entry which is preliminary data.</text>
</comment>
<feature type="compositionally biased region" description="Polar residues" evidence="7">
    <location>
        <begin position="773"/>
        <end position="783"/>
    </location>
</feature>
<gene>
    <name evidence="9" type="ORF">N7496_002433</name>
</gene>
<keyword evidence="10" id="KW-1185">Reference proteome</keyword>
<evidence type="ECO:0000256" key="4">
    <source>
        <dbReference type="ARBA" id="ARBA00022786"/>
    </source>
</evidence>
<organism evidence="9 10">
    <name type="scientific">Penicillium cataractarum</name>
    <dbReference type="NCBI Taxonomy" id="2100454"/>
    <lineage>
        <taxon>Eukaryota</taxon>
        <taxon>Fungi</taxon>
        <taxon>Dikarya</taxon>
        <taxon>Ascomycota</taxon>
        <taxon>Pezizomycotina</taxon>
        <taxon>Eurotiomycetes</taxon>
        <taxon>Eurotiomycetidae</taxon>
        <taxon>Eurotiales</taxon>
        <taxon>Aspergillaceae</taxon>
        <taxon>Penicillium</taxon>
    </lineage>
</organism>
<dbReference type="InterPro" id="IPR038765">
    <property type="entry name" value="Papain-like_cys_pep_sf"/>
</dbReference>
<dbReference type="PANTHER" id="PTHR43982">
    <property type="entry name" value="UBIQUITIN CARBOXYL-TERMINAL HYDROLASE"/>
    <property type="match status" value="1"/>
</dbReference>
<comment type="catalytic activity">
    <reaction evidence="1">
        <text>Thiol-dependent hydrolysis of ester, thioester, amide, peptide and isopeptide bonds formed by the C-terminal Gly of ubiquitin (a 76-residue protein attached to proteins as an intracellular targeting signal).</text>
        <dbReference type="EC" id="3.4.19.12"/>
    </reaction>
</comment>
<dbReference type="AlphaFoldDB" id="A0A9W9VHV2"/>
<evidence type="ECO:0000256" key="7">
    <source>
        <dbReference type="SAM" id="MobiDB-lite"/>
    </source>
</evidence>
<dbReference type="InterPro" id="IPR001394">
    <property type="entry name" value="Peptidase_C19_UCH"/>
</dbReference>
<dbReference type="SUPFAM" id="SSF54001">
    <property type="entry name" value="Cysteine proteinases"/>
    <property type="match status" value="1"/>
</dbReference>
<dbReference type="InterPro" id="IPR044635">
    <property type="entry name" value="UBP14-like"/>
</dbReference>
<dbReference type="EMBL" id="JAPZBS010000002">
    <property type="protein sequence ID" value="KAJ5380005.1"/>
    <property type="molecule type" value="Genomic_DNA"/>
</dbReference>
<keyword evidence="6" id="KW-0788">Thiol protease</keyword>
<feature type="domain" description="USP" evidence="8">
    <location>
        <begin position="624"/>
        <end position="1181"/>
    </location>
</feature>
<evidence type="ECO:0000256" key="6">
    <source>
        <dbReference type="ARBA" id="ARBA00022807"/>
    </source>
</evidence>
<dbReference type="PROSITE" id="PS00973">
    <property type="entry name" value="USP_2"/>
    <property type="match status" value="1"/>
</dbReference>
<evidence type="ECO:0000259" key="8">
    <source>
        <dbReference type="PROSITE" id="PS50235"/>
    </source>
</evidence>
<dbReference type="Pfam" id="PF13446">
    <property type="entry name" value="RPT"/>
    <property type="match status" value="4"/>
</dbReference>
<dbReference type="OrthoDB" id="2420415at2759"/>
<feature type="compositionally biased region" description="Pro residues" evidence="7">
    <location>
        <begin position="830"/>
        <end position="845"/>
    </location>
</feature>
<proteinExistence type="predicted"/>
<dbReference type="GO" id="GO:0061136">
    <property type="term" value="P:regulation of proteasomal protein catabolic process"/>
    <property type="evidence" value="ECO:0007669"/>
    <property type="project" value="TreeGrafter"/>
</dbReference>
<dbReference type="GO" id="GO:0016579">
    <property type="term" value="P:protein deubiquitination"/>
    <property type="evidence" value="ECO:0007669"/>
    <property type="project" value="InterPro"/>
</dbReference>
<dbReference type="CDD" id="cd02666">
    <property type="entry name" value="Peptidase_C19J"/>
    <property type="match status" value="1"/>
</dbReference>
<reference evidence="9" key="1">
    <citation type="submission" date="2022-11" db="EMBL/GenBank/DDBJ databases">
        <authorList>
            <person name="Petersen C."/>
        </authorList>
    </citation>
    <scope>NUCLEOTIDE SEQUENCE</scope>
    <source>
        <strain evidence="9">IBT 29864</strain>
    </source>
</reference>
<feature type="region of interest" description="Disordered" evidence="7">
    <location>
        <begin position="738"/>
        <end position="846"/>
    </location>
</feature>
<dbReference type="PROSITE" id="PS00972">
    <property type="entry name" value="USP_1"/>
    <property type="match status" value="1"/>
</dbReference>
<dbReference type="EC" id="3.4.19.12" evidence="2"/>
<evidence type="ECO:0000313" key="9">
    <source>
        <dbReference type="EMBL" id="KAJ5380005.1"/>
    </source>
</evidence>
<reference evidence="9" key="2">
    <citation type="journal article" date="2023" name="IMA Fungus">
        <title>Comparative genomic study of the Penicillium genus elucidates a diverse pangenome and 15 lateral gene transfer events.</title>
        <authorList>
            <person name="Petersen C."/>
            <person name="Sorensen T."/>
            <person name="Nielsen M.R."/>
            <person name="Sondergaard T.E."/>
            <person name="Sorensen J.L."/>
            <person name="Fitzpatrick D.A."/>
            <person name="Frisvad J.C."/>
            <person name="Nielsen K.L."/>
        </authorList>
    </citation>
    <scope>NUCLEOTIDE SEQUENCE</scope>
    <source>
        <strain evidence="9">IBT 29864</strain>
    </source>
</reference>
<dbReference type="Gene3D" id="3.90.70.10">
    <property type="entry name" value="Cysteine proteinases"/>
    <property type="match status" value="2"/>
</dbReference>